<organism evidence="3 4">
    <name type="scientific">Rachicladosporium monterosium</name>
    <dbReference type="NCBI Taxonomy" id="1507873"/>
    <lineage>
        <taxon>Eukaryota</taxon>
        <taxon>Fungi</taxon>
        <taxon>Dikarya</taxon>
        <taxon>Ascomycota</taxon>
        <taxon>Pezizomycotina</taxon>
        <taxon>Dothideomycetes</taxon>
        <taxon>Dothideomycetidae</taxon>
        <taxon>Cladosporiales</taxon>
        <taxon>Cladosporiaceae</taxon>
        <taxon>Rachicladosporium</taxon>
    </lineage>
</organism>
<dbReference type="PROSITE" id="PS50181">
    <property type="entry name" value="FBOX"/>
    <property type="match status" value="1"/>
</dbReference>
<evidence type="ECO:0000256" key="1">
    <source>
        <dbReference type="SAM" id="MobiDB-lite"/>
    </source>
</evidence>
<dbReference type="PANTHER" id="PTHR13318">
    <property type="entry name" value="PARTNER OF PAIRED, ISOFORM B-RELATED"/>
    <property type="match status" value="1"/>
</dbReference>
<dbReference type="InterPro" id="IPR036047">
    <property type="entry name" value="F-box-like_dom_sf"/>
</dbReference>
<dbReference type="Gene3D" id="3.80.10.10">
    <property type="entry name" value="Ribonuclease Inhibitor"/>
    <property type="match status" value="1"/>
</dbReference>
<dbReference type="InterPro" id="IPR001810">
    <property type="entry name" value="F-box_dom"/>
</dbReference>
<proteinExistence type="predicted"/>
<feature type="region of interest" description="Disordered" evidence="1">
    <location>
        <begin position="596"/>
        <end position="625"/>
    </location>
</feature>
<feature type="compositionally biased region" description="Low complexity" evidence="1">
    <location>
        <begin position="14"/>
        <end position="23"/>
    </location>
</feature>
<feature type="domain" description="F-box" evidence="2">
    <location>
        <begin position="178"/>
        <end position="224"/>
    </location>
</feature>
<dbReference type="Proteomes" id="UP001308179">
    <property type="component" value="Unassembled WGS sequence"/>
</dbReference>
<dbReference type="InterPro" id="IPR006553">
    <property type="entry name" value="Leu-rich_rpt_Cys-con_subtyp"/>
</dbReference>
<comment type="caution">
    <text evidence="3">The sequence shown here is derived from an EMBL/GenBank/DDBJ whole genome shotgun (WGS) entry which is preliminary data.</text>
</comment>
<feature type="region of interest" description="Disordered" evidence="1">
    <location>
        <begin position="719"/>
        <end position="739"/>
    </location>
</feature>
<dbReference type="Pfam" id="PF13516">
    <property type="entry name" value="LRR_6"/>
    <property type="match status" value="2"/>
</dbReference>
<evidence type="ECO:0000259" key="2">
    <source>
        <dbReference type="PROSITE" id="PS50181"/>
    </source>
</evidence>
<dbReference type="Pfam" id="PF12937">
    <property type="entry name" value="F-box-like"/>
    <property type="match status" value="1"/>
</dbReference>
<dbReference type="InterPro" id="IPR001611">
    <property type="entry name" value="Leu-rich_rpt"/>
</dbReference>
<name>A0ABR0L1V3_9PEZI</name>
<feature type="region of interest" description="Disordered" evidence="1">
    <location>
        <begin position="9"/>
        <end position="31"/>
    </location>
</feature>
<dbReference type="Gene3D" id="1.20.1280.50">
    <property type="match status" value="1"/>
</dbReference>
<dbReference type="SMART" id="SM00367">
    <property type="entry name" value="LRR_CC"/>
    <property type="match status" value="6"/>
</dbReference>
<evidence type="ECO:0000313" key="4">
    <source>
        <dbReference type="Proteomes" id="UP001308179"/>
    </source>
</evidence>
<dbReference type="SUPFAM" id="SSF81383">
    <property type="entry name" value="F-box domain"/>
    <property type="match status" value="1"/>
</dbReference>
<sequence length="739" mass="81669">MANIIAEPVLEAHTPIGSPQSPTSTPPPFYEQPPKLKGRQRLLAGLQRVSSSQSVQRLGGSRTRAYSANGKGSISCISLQSAHSLNTPSLGSVLTNELSIGYSTAPTSAATTPGIQVPMFDESARLRYLSKLNGKTSAGIPTELRQTTKTGLTPGIAEVDEDYFSRPKSQIAQRTRDFNFWRDLPSELKMEVLTYLKPREIVRLSALSKSWHRMCFDGQLWAILDTADFYQDIPADALVKIITSAGPFVRDLNLRGCVQLTERWHTRENFSLQGCHIDRTSIHNFLYANSRLVHINLSGLALATNSALKIIAANCLQLEHLDITWCNHVDTRGIKRVVEACPKLKDLRAGEVRGWDDTELMLMLFSRNTLERLVLMNCDSLTDESLAVLMEGWDNEVDYLSGRAIVAPRKLKHLDLTRCRGISDAGLKTMVGNIPEIEGLQLSKVQGVLDSTLTDLLPTTPMLTHLDLEELGDLSNAVLQCLANCPCAPRLRHLSISYCENMGDSGMLSLLKTCTDVRSLEMDNTRISDLVLTEAAAMMRQRAPRTIVQGKADFKPATGLRLFAFDCQNVTWTGVREILSRNAEVFVTTHTTNLPPLDKHKDRTAITTNPSTENLPSSRPDTPSRIHITRSSSFPSEIIQLKCFWNFQPTVEEHTKRVLRGDFTAARRLERKWAEFMIAQEEAGAAGAGSRRRRRRAREAQMMHADEAEGGQGLVAGAGGAGVGGGRRRRARSGGCAIM</sequence>
<protein>
    <recommendedName>
        <fullName evidence="2">F-box domain-containing protein</fullName>
    </recommendedName>
</protein>
<dbReference type="InterPro" id="IPR032675">
    <property type="entry name" value="LRR_dom_sf"/>
</dbReference>
<keyword evidence="4" id="KW-1185">Reference proteome</keyword>
<reference evidence="3 4" key="1">
    <citation type="submission" date="2023-08" db="EMBL/GenBank/DDBJ databases">
        <title>Black Yeasts Isolated from many extreme environments.</title>
        <authorList>
            <person name="Coleine C."/>
            <person name="Stajich J.E."/>
            <person name="Selbmann L."/>
        </authorList>
    </citation>
    <scope>NUCLEOTIDE SEQUENCE [LARGE SCALE GENOMIC DNA]</scope>
    <source>
        <strain evidence="3 4">CCFEE 5386</strain>
    </source>
</reference>
<gene>
    <name evidence="3" type="ORF">LTR32_005396</name>
</gene>
<feature type="compositionally biased region" description="Polar residues" evidence="1">
    <location>
        <begin position="605"/>
        <end position="621"/>
    </location>
</feature>
<dbReference type="SMART" id="SM00256">
    <property type="entry name" value="FBOX"/>
    <property type="match status" value="1"/>
</dbReference>
<dbReference type="SUPFAM" id="SSF52047">
    <property type="entry name" value="RNI-like"/>
    <property type="match status" value="1"/>
</dbReference>
<evidence type="ECO:0000313" key="3">
    <source>
        <dbReference type="EMBL" id="KAK5142216.1"/>
    </source>
</evidence>
<accession>A0ABR0L1V3</accession>
<dbReference type="EMBL" id="JAVRRR010000464">
    <property type="protein sequence ID" value="KAK5142216.1"/>
    <property type="molecule type" value="Genomic_DNA"/>
</dbReference>